<keyword evidence="2" id="KW-1185">Reference proteome</keyword>
<protein>
    <submittedName>
        <fullName evidence="1">SAM-dependent methyltransferase</fullName>
    </submittedName>
</protein>
<dbReference type="PANTHER" id="PTHR36112:SF1">
    <property type="entry name" value="RIBOSOMAL RNA SMALL SUBUNIT METHYLTRANSFERASE J"/>
    <property type="match status" value="1"/>
</dbReference>
<comment type="caution">
    <text evidence="1">The sequence shown here is derived from an EMBL/GenBank/DDBJ whole genome shotgun (WGS) entry which is preliminary data.</text>
</comment>
<proteinExistence type="predicted"/>
<dbReference type="Gene3D" id="3.40.50.150">
    <property type="entry name" value="Vaccinia Virus protein VP39"/>
    <property type="match status" value="1"/>
</dbReference>
<dbReference type="OrthoDB" id="1653798at2"/>
<dbReference type="EMBL" id="SUPK01000001">
    <property type="protein sequence ID" value="TJY44243.1"/>
    <property type="molecule type" value="Genomic_DNA"/>
</dbReference>
<dbReference type="Pfam" id="PF04445">
    <property type="entry name" value="SAM_MT"/>
    <property type="match status" value="1"/>
</dbReference>
<dbReference type="PANTHER" id="PTHR36112">
    <property type="entry name" value="RIBOSOMAL RNA SMALL SUBUNIT METHYLTRANSFERASE J"/>
    <property type="match status" value="1"/>
</dbReference>
<dbReference type="RefSeq" id="WP_136776010.1">
    <property type="nucleotide sequence ID" value="NZ_SUPK01000001.1"/>
</dbReference>
<dbReference type="AlphaFoldDB" id="A0A4U0FGV7"/>
<reference evidence="1 2" key="1">
    <citation type="submission" date="2019-04" db="EMBL/GenBank/DDBJ databases">
        <title>Cohnella sp. nov., isolated from soil.</title>
        <authorList>
            <person name="Kim W."/>
        </authorList>
    </citation>
    <scope>NUCLEOTIDE SEQUENCE [LARGE SCALE GENOMIC DNA]</scope>
    <source>
        <strain evidence="1 2">CAU 1483</strain>
    </source>
</reference>
<name>A0A4U0FGV7_9BACL</name>
<organism evidence="1 2">
    <name type="scientific">Cohnella pontilimi</name>
    <dbReference type="NCBI Taxonomy" id="2564100"/>
    <lineage>
        <taxon>Bacteria</taxon>
        <taxon>Bacillati</taxon>
        <taxon>Bacillota</taxon>
        <taxon>Bacilli</taxon>
        <taxon>Bacillales</taxon>
        <taxon>Paenibacillaceae</taxon>
        <taxon>Cohnella</taxon>
    </lineage>
</organism>
<dbReference type="InterPro" id="IPR007536">
    <property type="entry name" value="16SrRNA_methylTrfase_J"/>
</dbReference>
<gene>
    <name evidence="1" type="ORF">E5161_02315</name>
</gene>
<dbReference type="GO" id="GO:0008990">
    <property type="term" value="F:rRNA (guanine-N2-)-methyltransferase activity"/>
    <property type="evidence" value="ECO:0007669"/>
    <property type="project" value="InterPro"/>
</dbReference>
<keyword evidence="1" id="KW-0489">Methyltransferase</keyword>
<evidence type="ECO:0000313" key="1">
    <source>
        <dbReference type="EMBL" id="TJY44243.1"/>
    </source>
</evidence>
<dbReference type="SUPFAM" id="SSF53335">
    <property type="entry name" value="S-adenosyl-L-methionine-dependent methyltransferases"/>
    <property type="match status" value="1"/>
</dbReference>
<keyword evidence="1" id="KW-0808">Transferase</keyword>
<sequence length="262" mass="28155">MIVTTAERPAAELVDKAVQLAGELGVRFVPRRQNTLRGLERKYGPGEGVLVVSAAGLRYVSEDGSPLFFHPSMALVRLKRLVKGGSDNMLSVSGAAKGDMILDCTAGLGSDAIVFSYAVGSEGQVTALEASPLLYTVVREGLREADTGLAEADAACRRIELKLADHYETLCAMPDRSMDIIYFDPMFERAVSASSSLRPLRSHARHESLTEEAVCEAVRVARKAVVLKNSSGSGEFERLGFSPARLSSSTVAYGVIRIEPHP</sequence>
<evidence type="ECO:0000313" key="2">
    <source>
        <dbReference type="Proteomes" id="UP000309673"/>
    </source>
</evidence>
<dbReference type="InterPro" id="IPR029063">
    <property type="entry name" value="SAM-dependent_MTases_sf"/>
</dbReference>
<accession>A0A4U0FGV7</accession>
<dbReference type="Proteomes" id="UP000309673">
    <property type="component" value="Unassembled WGS sequence"/>
</dbReference>